<name>A0AAD6XA38_9AGAR</name>
<keyword evidence="4" id="KW-1185">Reference proteome</keyword>
<dbReference type="GO" id="GO:0005737">
    <property type="term" value="C:cytoplasm"/>
    <property type="evidence" value="ECO:0007669"/>
    <property type="project" value="TreeGrafter"/>
</dbReference>
<evidence type="ECO:0000256" key="1">
    <source>
        <dbReference type="ARBA" id="ARBA00009856"/>
    </source>
</evidence>
<dbReference type="GO" id="GO:0005634">
    <property type="term" value="C:nucleus"/>
    <property type="evidence" value="ECO:0007669"/>
    <property type="project" value="TreeGrafter"/>
</dbReference>
<reference evidence="3" key="1">
    <citation type="submission" date="2023-03" db="EMBL/GenBank/DDBJ databases">
        <title>Massive genome expansion in bonnet fungi (Mycena s.s.) driven by repeated elements and novel gene families across ecological guilds.</title>
        <authorList>
            <consortium name="Lawrence Berkeley National Laboratory"/>
            <person name="Harder C.B."/>
            <person name="Miyauchi S."/>
            <person name="Viragh M."/>
            <person name="Kuo A."/>
            <person name="Thoen E."/>
            <person name="Andreopoulos B."/>
            <person name="Lu D."/>
            <person name="Skrede I."/>
            <person name="Drula E."/>
            <person name="Henrissat B."/>
            <person name="Morin E."/>
            <person name="Kohler A."/>
            <person name="Barry K."/>
            <person name="LaButti K."/>
            <person name="Morin E."/>
            <person name="Salamov A."/>
            <person name="Lipzen A."/>
            <person name="Mereny Z."/>
            <person name="Hegedus B."/>
            <person name="Baldrian P."/>
            <person name="Stursova M."/>
            <person name="Weitz H."/>
            <person name="Taylor A."/>
            <person name="Grigoriev I.V."/>
            <person name="Nagy L.G."/>
            <person name="Martin F."/>
            <person name="Kauserud H."/>
        </authorList>
    </citation>
    <scope>NUCLEOTIDE SEQUENCE</scope>
    <source>
        <strain evidence="3">CBHHK200</strain>
    </source>
</reference>
<organism evidence="3 4">
    <name type="scientific">Mycena alexandri</name>
    <dbReference type="NCBI Taxonomy" id="1745969"/>
    <lineage>
        <taxon>Eukaryota</taxon>
        <taxon>Fungi</taxon>
        <taxon>Dikarya</taxon>
        <taxon>Basidiomycota</taxon>
        <taxon>Agaricomycotina</taxon>
        <taxon>Agaricomycetes</taxon>
        <taxon>Agaricomycetidae</taxon>
        <taxon>Agaricales</taxon>
        <taxon>Marasmiineae</taxon>
        <taxon>Mycenaceae</taxon>
        <taxon>Mycena</taxon>
    </lineage>
</organism>
<dbReference type="AlphaFoldDB" id="A0AAD6XA38"/>
<dbReference type="PANTHER" id="PTHR28626:SF3">
    <property type="entry name" value="SRR1-LIKE PROTEIN"/>
    <property type="match status" value="1"/>
</dbReference>
<evidence type="ECO:0000313" key="4">
    <source>
        <dbReference type="Proteomes" id="UP001218188"/>
    </source>
</evidence>
<comment type="similarity">
    <text evidence="1">Belongs to the SRR1 family.</text>
</comment>
<dbReference type="InterPro" id="IPR012942">
    <property type="entry name" value="SRR1-like"/>
</dbReference>
<evidence type="ECO:0000259" key="2">
    <source>
        <dbReference type="Pfam" id="PF07985"/>
    </source>
</evidence>
<proteinExistence type="inferred from homology"/>
<dbReference type="EMBL" id="JARJCM010000019">
    <property type="protein sequence ID" value="KAJ7040970.1"/>
    <property type="molecule type" value="Genomic_DNA"/>
</dbReference>
<protein>
    <submittedName>
        <fullName evidence="3">SRR1-domain-containing protein</fullName>
    </submittedName>
</protein>
<evidence type="ECO:0000313" key="3">
    <source>
        <dbReference type="EMBL" id="KAJ7040970.1"/>
    </source>
</evidence>
<dbReference type="Pfam" id="PF07985">
    <property type="entry name" value="SRR1"/>
    <property type="match status" value="1"/>
</dbReference>
<dbReference type="PANTHER" id="PTHR28626">
    <property type="entry name" value="SRR1-LIKE PROTEIN"/>
    <property type="match status" value="1"/>
</dbReference>
<feature type="domain" description="SRR1-like" evidence="2">
    <location>
        <begin position="95"/>
        <end position="267"/>
    </location>
</feature>
<accession>A0AAD6XA38</accession>
<dbReference type="Proteomes" id="UP001218188">
    <property type="component" value="Unassembled WGS sequence"/>
</dbReference>
<gene>
    <name evidence="3" type="ORF">C8F04DRAFT_947957</name>
</gene>
<dbReference type="InterPro" id="IPR040044">
    <property type="entry name" value="SRR1L"/>
</dbReference>
<comment type="caution">
    <text evidence="3">The sequence shown here is derived from an EMBL/GenBank/DDBJ whole genome shotgun (WGS) entry which is preliminary data.</text>
</comment>
<sequence length="304" mass="34390">MSCDVISVTRYHHDLGCPQWWVELIRLHGRTSTRNLVKPANPEETGRFKYSDFQPVVSRKKRKNKPQLERPSLLTLVQRAREELSQDAWNSRCQQILQDHLTAHSLSPSKILCLGLGSPSSSSNSRAQLGFLLEICKSTGIEHSNVSIYDPVFSQEDDVLFKQLGLCKLSENKANHSLEATTILWMPHCDLDLYESVLAANWSREQLPYVLLISNRLEDYVDSIPRQKLETRASCLLQLASSENIFECCPLPVCSVRTTAFNTIAIQSLNSKATIPDSWFPQTLHSIQAVSPTSTSEHRIQDKT</sequence>